<organism evidence="1 2">
    <name type="scientific">Dokdonella ginsengisoli</name>
    <dbReference type="NCBI Taxonomy" id="363846"/>
    <lineage>
        <taxon>Bacteria</taxon>
        <taxon>Pseudomonadati</taxon>
        <taxon>Pseudomonadota</taxon>
        <taxon>Gammaproteobacteria</taxon>
        <taxon>Lysobacterales</taxon>
        <taxon>Rhodanobacteraceae</taxon>
        <taxon>Dokdonella</taxon>
    </lineage>
</organism>
<accession>A0ABV9QSV4</accession>
<gene>
    <name evidence="1" type="ORF">ACFO6Q_08865</name>
</gene>
<evidence type="ECO:0008006" key="3">
    <source>
        <dbReference type="Google" id="ProtNLM"/>
    </source>
</evidence>
<evidence type="ECO:0000313" key="2">
    <source>
        <dbReference type="Proteomes" id="UP001595886"/>
    </source>
</evidence>
<dbReference type="Proteomes" id="UP001595886">
    <property type="component" value="Unassembled WGS sequence"/>
</dbReference>
<proteinExistence type="predicted"/>
<reference evidence="2" key="1">
    <citation type="journal article" date="2019" name="Int. J. Syst. Evol. Microbiol.">
        <title>The Global Catalogue of Microorganisms (GCM) 10K type strain sequencing project: providing services to taxonomists for standard genome sequencing and annotation.</title>
        <authorList>
            <consortium name="The Broad Institute Genomics Platform"/>
            <consortium name="The Broad Institute Genome Sequencing Center for Infectious Disease"/>
            <person name="Wu L."/>
            <person name="Ma J."/>
        </authorList>
    </citation>
    <scope>NUCLEOTIDE SEQUENCE [LARGE SCALE GENOMIC DNA]</scope>
    <source>
        <strain evidence="2">CCUG 30340</strain>
    </source>
</reference>
<name>A0ABV9QSV4_9GAMM</name>
<dbReference type="EMBL" id="JBHSHD010000007">
    <property type="protein sequence ID" value="MFC4820435.1"/>
    <property type="molecule type" value="Genomic_DNA"/>
</dbReference>
<comment type="caution">
    <text evidence="1">The sequence shown here is derived from an EMBL/GenBank/DDBJ whole genome shotgun (WGS) entry which is preliminary data.</text>
</comment>
<sequence length="80" mass="9077">MQLNTRFLPSRVRGGLLVFLGLARRRRPRYRATVPPPRRESQRVELSAHWTLDPRSTLPTCHWDAASGCRQRTPSAPASG</sequence>
<evidence type="ECO:0000313" key="1">
    <source>
        <dbReference type="EMBL" id="MFC4820435.1"/>
    </source>
</evidence>
<protein>
    <recommendedName>
        <fullName evidence="3">Secreted protein</fullName>
    </recommendedName>
</protein>
<keyword evidence="2" id="KW-1185">Reference proteome</keyword>
<dbReference type="RefSeq" id="WP_380020290.1">
    <property type="nucleotide sequence ID" value="NZ_JBHSHD010000007.1"/>
</dbReference>